<reference evidence="7" key="1">
    <citation type="submission" date="2010-07" db="EMBL/GenBank/DDBJ databases">
        <title>The genome sequence of Gaeumannomyces graminis var. tritici strain R3-111a-1.</title>
        <authorList>
            <consortium name="The Broad Institute Genome Sequencing Platform"/>
            <person name="Ma L.-J."/>
            <person name="Dead R."/>
            <person name="Young S."/>
            <person name="Zeng Q."/>
            <person name="Koehrsen M."/>
            <person name="Alvarado L."/>
            <person name="Berlin A."/>
            <person name="Chapman S.B."/>
            <person name="Chen Z."/>
            <person name="Freedman E."/>
            <person name="Gellesch M."/>
            <person name="Goldberg J."/>
            <person name="Griggs A."/>
            <person name="Gujja S."/>
            <person name="Heilman E.R."/>
            <person name="Heiman D."/>
            <person name="Hepburn T."/>
            <person name="Howarth C."/>
            <person name="Jen D."/>
            <person name="Larson L."/>
            <person name="Mehta T."/>
            <person name="Neiman D."/>
            <person name="Pearson M."/>
            <person name="Roberts A."/>
            <person name="Saif S."/>
            <person name="Shea T."/>
            <person name="Shenoy N."/>
            <person name="Sisk P."/>
            <person name="Stolte C."/>
            <person name="Sykes S."/>
            <person name="Walk T."/>
            <person name="White J."/>
            <person name="Yandava C."/>
            <person name="Haas B."/>
            <person name="Nusbaum C."/>
            <person name="Birren B."/>
        </authorList>
    </citation>
    <scope>NUCLEOTIDE SEQUENCE [LARGE SCALE GENOMIC DNA]</scope>
    <source>
        <strain evidence="7">R3-111a-1</strain>
    </source>
</reference>
<dbReference type="InterPro" id="IPR036770">
    <property type="entry name" value="Ankyrin_rpt-contain_sf"/>
</dbReference>
<dbReference type="EnsemblFungi" id="EJT81449">
    <property type="protein sequence ID" value="EJT81449"/>
    <property type="gene ID" value="GGTG_01428"/>
</dbReference>
<dbReference type="PROSITE" id="PS00108">
    <property type="entry name" value="PROTEIN_KINASE_ST"/>
    <property type="match status" value="1"/>
</dbReference>
<dbReference type="eggNOG" id="KOG0192">
    <property type="taxonomic scope" value="Eukaryota"/>
</dbReference>
<dbReference type="InterPro" id="IPR002110">
    <property type="entry name" value="Ankyrin_rpt"/>
</dbReference>
<dbReference type="SUPFAM" id="SSF56112">
    <property type="entry name" value="Protein kinase-like (PK-like)"/>
    <property type="match status" value="1"/>
</dbReference>
<sequence length="1343" mass="147741">MASETSSNRYRQRAHTHAHTYDRLLNQDYGQIINPTTTSLVLPRPKKEEETKTDRFQAIWNLFQVVNYVKAHRHMINQPLMGEFSSEGGSFLARGGFFQARRLPAQKVAKYPLIPDATGVLPKSAYESLLTELRILSHPPLSQHDGIVRWMSIQWARIDPVAHSWVPVLFLEEAQHGSLQQYVASKTPGIKTRLQLGQEIGSGLQALHASGVIHADLKFQNVLVFDLGDGRVRAKLSDFGSSVIKYGRDQMVTPTTGTPPWTSPEHGQPVHTRFLGGTDTYSYGLFVWRLCLQGENHPFDGQDSGDIQKRKKDDLIFAEAAQSLEEAYEKAMLLGGFAGSCNRFESYRLAVSIPRQCLQHCLSASIETRDLDKAVESLHHDAYLSRFPEDIPTSTKDSSGSCEESLLDKRMFVSHLCLFDAPRSVKAMLYQCVSDITENPKASDPSAFTSTGFQLGLQAFDGFGPLEDDNMAVGASLMKEAAATGDITAGVMLGQFCEASGTVMDAATHRLYEKGLARGVEEGSLLARIWLRRHNPQALRDSKQKEAQKVAGVISSQENESKSKSHFDDIIDRVLGEDAFASASRKLSGRTSFTTQELQAIWLRERGNSNLHIGAALGVSPDRFRSWLGLLRTVIDAKDKDGNTALLLAVRFNHVDIAKLLLEAGAQALLPNDLGQTPWHWLVAIEKPEDWPAWSDCSTKTAKVSWTPQQSVRLGSPTDSESNKEAQLCTGPPVDLAIQLNKPEILRVFLEELRQRGEILSPPIPSGHPRVANFIFQAVALNPCHERLAYGGKGWVDAMRQTLLVLSDFNLVTKLPIPLLPDILFTTGCSTVILKLLAEEGFLEGTSDPAKCWAEVCQEIIRTADATTVLYVIKRAKEYSADGRLPYAEKLLELCTQSLGCNGSVVDAIAAEGINMDFLTVQARTPLMEAVLHRNFEIASALISHGANVNALWKPEYLGAPNKDAHPNANILFEHLTSNLDTAIAPLRYLLEPLHSKDSVPSFVVVPDWKQTALHLACKYGSTLIVGYLVQKFNTPYHLDFVDTKGHTALHNAVVNGHADVARMLCRAGARVDILSGNESLDPKDRRNALDYCHILSGSTISQAQDSRGISPDLEDALLSRLEIAKILVREHQAVRTVGSKDDDGMTWSIRLCLCAAQENMVRLLKVALENLRNHTASGMSWQDALDRLLVQAALSGHAGTTKLLIDHGANVNRMWFEKTQATILHRAVELADAEISYLLLRAGAEVNACDKAGRTPIMDALQLKKLATCRVLMHFGGAVTVGREIMAQALAKSGTMDMEAGRRFLVPVVVSGGDDDDDTEDEDDDTCVRASMGVDGEISVTV</sequence>
<dbReference type="OrthoDB" id="4062651at2759"/>
<evidence type="ECO:0000313" key="6">
    <source>
        <dbReference type="EnsemblFungi" id="EJT81449"/>
    </source>
</evidence>
<dbReference type="SMART" id="SM00248">
    <property type="entry name" value="ANK"/>
    <property type="match status" value="7"/>
</dbReference>
<evidence type="ECO:0000256" key="2">
    <source>
        <dbReference type="ARBA" id="ARBA00023043"/>
    </source>
</evidence>
<keyword evidence="2 3" id="KW-0040">ANK repeat</keyword>
<feature type="domain" description="Protein kinase" evidence="4">
    <location>
        <begin position="86"/>
        <end position="383"/>
    </location>
</feature>
<feature type="repeat" description="ANK" evidence="3">
    <location>
        <begin position="922"/>
        <end position="954"/>
    </location>
</feature>
<dbReference type="HOGENOM" id="CLU_256443_0_0_1"/>
<dbReference type="STRING" id="644352.J3NJJ7"/>
<keyword evidence="7" id="KW-1185">Reference proteome</keyword>
<dbReference type="GO" id="GO:0005524">
    <property type="term" value="F:ATP binding"/>
    <property type="evidence" value="ECO:0007669"/>
    <property type="project" value="InterPro"/>
</dbReference>
<evidence type="ECO:0000313" key="5">
    <source>
        <dbReference type="EMBL" id="EJT81449.1"/>
    </source>
</evidence>
<dbReference type="InterPro" id="IPR008271">
    <property type="entry name" value="Ser/Thr_kinase_AS"/>
</dbReference>
<dbReference type="PROSITE" id="PS50011">
    <property type="entry name" value="PROTEIN_KINASE_DOM"/>
    <property type="match status" value="1"/>
</dbReference>
<proteinExistence type="predicted"/>
<evidence type="ECO:0000259" key="4">
    <source>
        <dbReference type="PROSITE" id="PS50011"/>
    </source>
</evidence>
<dbReference type="Pfam" id="PF00023">
    <property type="entry name" value="Ank"/>
    <property type="match status" value="2"/>
</dbReference>
<keyword evidence="5" id="KW-0723">Serine/threonine-protein kinase</keyword>
<name>J3NJJ7_GAET3</name>
<dbReference type="InterPro" id="IPR011009">
    <property type="entry name" value="Kinase-like_dom_sf"/>
</dbReference>
<gene>
    <name evidence="6" type="primary">20341886</name>
    <name evidence="5" type="ORF">GGTG_01428</name>
</gene>
<reference evidence="5" key="2">
    <citation type="submission" date="2010-07" db="EMBL/GenBank/DDBJ databases">
        <authorList>
            <consortium name="The Broad Institute Genome Sequencing Platform"/>
            <consortium name="Broad Institute Genome Sequencing Center for Infectious Disease"/>
            <person name="Ma L.-J."/>
            <person name="Dead R."/>
            <person name="Young S."/>
            <person name="Zeng Q."/>
            <person name="Koehrsen M."/>
            <person name="Alvarado L."/>
            <person name="Berlin A."/>
            <person name="Chapman S.B."/>
            <person name="Chen Z."/>
            <person name="Freedman E."/>
            <person name="Gellesch M."/>
            <person name="Goldberg J."/>
            <person name="Griggs A."/>
            <person name="Gujja S."/>
            <person name="Heilman E.R."/>
            <person name="Heiman D."/>
            <person name="Hepburn T."/>
            <person name="Howarth C."/>
            <person name="Jen D."/>
            <person name="Larson L."/>
            <person name="Mehta T."/>
            <person name="Neiman D."/>
            <person name="Pearson M."/>
            <person name="Roberts A."/>
            <person name="Saif S."/>
            <person name="Shea T."/>
            <person name="Shenoy N."/>
            <person name="Sisk P."/>
            <person name="Stolte C."/>
            <person name="Sykes S."/>
            <person name="Walk T."/>
            <person name="White J."/>
            <person name="Yandava C."/>
            <person name="Haas B."/>
            <person name="Nusbaum C."/>
            <person name="Birren B."/>
        </authorList>
    </citation>
    <scope>NUCLEOTIDE SEQUENCE</scope>
    <source>
        <strain evidence="5">R3-111a-1</strain>
    </source>
</reference>
<feature type="repeat" description="ANK" evidence="3">
    <location>
        <begin position="1220"/>
        <end position="1252"/>
    </location>
</feature>
<keyword evidence="1" id="KW-0677">Repeat</keyword>
<reference evidence="5" key="3">
    <citation type="submission" date="2010-09" db="EMBL/GenBank/DDBJ databases">
        <title>Annotation of Gaeumannomyces graminis var. tritici R3-111a-1.</title>
        <authorList>
            <consortium name="The Broad Institute Genome Sequencing Platform"/>
            <person name="Ma L.-J."/>
            <person name="Dead R."/>
            <person name="Young S.K."/>
            <person name="Zeng Q."/>
            <person name="Gargeya S."/>
            <person name="Fitzgerald M."/>
            <person name="Haas B."/>
            <person name="Abouelleil A."/>
            <person name="Alvarado L."/>
            <person name="Arachchi H.M."/>
            <person name="Berlin A."/>
            <person name="Brown A."/>
            <person name="Chapman S.B."/>
            <person name="Chen Z."/>
            <person name="Dunbar C."/>
            <person name="Freedman E."/>
            <person name="Gearin G."/>
            <person name="Gellesch M."/>
            <person name="Goldberg J."/>
            <person name="Griggs A."/>
            <person name="Gujja S."/>
            <person name="Heiman D."/>
            <person name="Howarth C."/>
            <person name="Larson L."/>
            <person name="Lui A."/>
            <person name="MacDonald P.J.P."/>
            <person name="Mehta T."/>
            <person name="Montmayeur A."/>
            <person name="Murphy C."/>
            <person name="Neiman D."/>
            <person name="Pearson M."/>
            <person name="Priest M."/>
            <person name="Roberts A."/>
            <person name="Saif S."/>
            <person name="Shea T."/>
            <person name="Shenoy N."/>
            <person name="Sisk P."/>
            <person name="Stolte C."/>
            <person name="Sykes S."/>
            <person name="Yandava C."/>
            <person name="Wortman J."/>
            <person name="Nusbaum C."/>
            <person name="Birren B."/>
        </authorList>
    </citation>
    <scope>NUCLEOTIDE SEQUENCE</scope>
    <source>
        <strain evidence="5">R3-111a-1</strain>
    </source>
</reference>
<evidence type="ECO:0000256" key="3">
    <source>
        <dbReference type="PROSITE-ProRule" id="PRU00023"/>
    </source>
</evidence>
<dbReference type="InterPro" id="IPR000719">
    <property type="entry name" value="Prot_kinase_dom"/>
</dbReference>
<accession>J3NJJ7</accession>
<protein>
    <submittedName>
        <fullName evidence="5">Serine/threonine protein kinase</fullName>
    </submittedName>
</protein>
<dbReference type="Pfam" id="PF00069">
    <property type="entry name" value="Pkinase"/>
    <property type="match status" value="1"/>
</dbReference>
<dbReference type="Gene3D" id="1.10.510.10">
    <property type="entry name" value="Transferase(Phosphotransferase) domain 1"/>
    <property type="match status" value="1"/>
</dbReference>
<reference evidence="6" key="5">
    <citation type="submission" date="2018-04" db="UniProtKB">
        <authorList>
            <consortium name="EnsemblFungi"/>
        </authorList>
    </citation>
    <scope>IDENTIFICATION</scope>
    <source>
        <strain evidence="6">R3-111a-1</strain>
    </source>
</reference>
<dbReference type="Proteomes" id="UP000006039">
    <property type="component" value="Unassembled WGS sequence"/>
</dbReference>
<dbReference type="eggNOG" id="KOG0504">
    <property type="taxonomic scope" value="Eukaryota"/>
</dbReference>
<organism evidence="5">
    <name type="scientific">Gaeumannomyces tritici (strain R3-111a-1)</name>
    <name type="common">Wheat and barley take-all root rot fungus</name>
    <name type="synonym">Gaeumannomyces graminis var. tritici</name>
    <dbReference type="NCBI Taxonomy" id="644352"/>
    <lineage>
        <taxon>Eukaryota</taxon>
        <taxon>Fungi</taxon>
        <taxon>Dikarya</taxon>
        <taxon>Ascomycota</taxon>
        <taxon>Pezizomycotina</taxon>
        <taxon>Sordariomycetes</taxon>
        <taxon>Sordariomycetidae</taxon>
        <taxon>Magnaporthales</taxon>
        <taxon>Magnaporthaceae</taxon>
        <taxon>Gaeumannomyces</taxon>
    </lineage>
</organism>
<keyword evidence="5" id="KW-0808">Transferase</keyword>
<dbReference type="RefSeq" id="XP_009217458.1">
    <property type="nucleotide sequence ID" value="XM_009219194.1"/>
</dbReference>
<evidence type="ECO:0000313" key="7">
    <source>
        <dbReference type="Proteomes" id="UP000006039"/>
    </source>
</evidence>
<dbReference type="Gene3D" id="1.25.40.20">
    <property type="entry name" value="Ankyrin repeat-containing domain"/>
    <property type="match status" value="4"/>
</dbReference>
<dbReference type="PROSITE" id="PS50297">
    <property type="entry name" value="ANK_REP_REGION"/>
    <property type="match status" value="4"/>
</dbReference>
<dbReference type="EMBL" id="GL385395">
    <property type="protein sequence ID" value="EJT81449.1"/>
    <property type="molecule type" value="Genomic_DNA"/>
</dbReference>
<dbReference type="SMART" id="SM00220">
    <property type="entry name" value="S_TKc"/>
    <property type="match status" value="1"/>
</dbReference>
<evidence type="ECO:0000256" key="1">
    <source>
        <dbReference type="ARBA" id="ARBA00022737"/>
    </source>
</evidence>
<dbReference type="VEuPathDB" id="FungiDB:GGTG_01428"/>
<dbReference type="GeneID" id="20341886"/>
<dbReference type="Pfam" id="PF12796">
    <property type="entry name" value="Ank_2"/>
    <property type="match status" value="2"/>
</dbReference>
<dbReference type="SUPFAM" id="SSF48403">
    <property type="entry name" value="Ankyrin repeat"/>
    <property type="match status" value="2"/>
</dbReference>
<dbReference type="PANTHER" id="PTHR24126">
    <property type="entry name" value="ANKYRIN REPEAT, PH AND SEC7 DOMAIN CONTAINING PROTEIN SECG-RELATED"/>
    <property type="match status" value="1"/>
</dbReference>
<feature type="repeat" description="ANK" evidence="3">
    <location>
        <begin position="641"/>
        <end position="673"/>
    </location>
</feature>
<reference evidence="6" key="4">
    <citation type="journal article" date="2015" name="G3 (Bethesda)">
        <title>Genome sequences of three phytopathogenic species of the Magnaporthaceae family of fungi.</title>
        <authorList>
            <person name="Okagaki L.H."/>
            <person name="Nunes C.C."/>
            <person name="Sailsbery J."/>
            <person name="Clay B."/>
            <person name="Brown D."/>
            <person name="John T."/>
            <person name="Oh Y."/>
            <person name="Young N."/>
            <person name="Fitzgerald M."/>
            <person name="Haas B.J."/>
            <person name="Zeng Q."/>
            <person name="Young S."/>
            <person name="Adiconis X."/>
            <person name="Fan L."/>
            <person name="Levin J.Z."/>
            <person name="Mitchell T.K."/>
            <person name="Okubara P.A."/>
            <person name="Farman M.L."/>
            <person name="Kohn L.M."/>
            <person name="Birren B."/>
            <person name="Ma L.-J."/>
            <person name="Dean R.A."/>
        </authorList>
    </citation>
    <scope>NUCLEOTIDE SEQUENCE</scope>
    <source>
        <strain evidence="6">R3-111a-1</strain>
    </source>
</reference>
<dbReference type="GO" id="GO:0051094">
    <property type="term" value="P:positive regulation of developmental process"/>
    <property type="evidence" value="ECO:0007669"/>
    <property type="project" value="UniProtKB-ARBA"/>
</dbReference>
<dbReference type="GO" id="GO:0004674">
    <property type="term" value="F:protein serine/threonine kinase activity"/>
    <property type="evidence" value="ECO:0007669"/>
    <property type="project" value="UniProtKB-KW"/>
</dbReference>
<feature type="repeat" description="ANK" evidence="3">
    <location>
        <begin position="1045"/>
        <end position="1077"/>
    </location>
</feature>
<dbReference type="PROSITE" id="PS50088">
    <property type="entry name" value="ANK_REPEAT"/>
    <property type="match status" value="4"/>
</dbReference>
<keyword evidence="5" id="KW-0418">Kinase</keyword>
<dbReference type="PRINTS" id="PR01415">
    <property type="entry name" value="ANKYRIN"/>
</dbReference>